<sequence>METRTDILEAEVKTVAKQAAVQELQLSDIQWKLEEAENRQRRNSLRIMSIKEGLEGQDTRAYIVSLFKKAIPHFVGRDTESTSVSTVFLKTRSRALIMGRNILGPSFYTLVTSCFIKLC</sequence>
<keyword evidence="2" id="KW-1185">Reference proteome</keyword>
<name>A0AAV7VYZ4_PLEWA</name>
<dbReference type="EMBL" id="JANPWB010000002">
    <property type="protein sequence ID" value="KAJ1205275.1"/>
    <property type="molecule type" value="Genomic_DNA"/>
</dbReference>
<dbReference type="Proteomes" id="UP001066276">
    <property type="component" value="Chromosome 1_2"/>
</dbReference>
<accession>A0AAV7VYZ4</accession>
<organism evidence="1 2">
    <name type="scientific">Pleurodeles waltl</name>
    <name type="common">Iberian ribbed newt</name>
    <dbReference type="NCBI Taxonomy" id="8319"/>
    <lineage>
        <taxon>Eukaryota</taxon>
        <taxon>Metazoa</taxon>
        <taxon>Chordata</taxon>
        <taxon>Craniata</taxon>
        <taxon>Vertebrata</taxon>
        <taxon>Euteleostomi</taxon>
        <taxon>Amphibia</taxon>
        <taxon>Batrachia</taxon>
        <taxon>Caudata</taxon>
        <taxon>Salamandroidea</taxon>
        <taxon>Salamandridae</taxon>
        <taxon>Pleurodelinae</taxon>
        <taxon>Pleurodeles</taxon>
    </lineage>
</organism>
<dbReference type="AlphaFoldDB" id="A0AAV7VYZ4"/>
<comment type="caution">
    <text evidence="1">The sequence shown here is derived from an EMBL/GenBank/DDBJ whole genome shotgun (WGS) entry which is preliminary data.</text>
</comment>
<protein>
    <submittedName>
        <fullName evidence="1">Uncharacterized protein</fullName>
    </submittedName>
</protein>
<gene>
    <name evidence="1" type="ORF">NDU88_000710</name>
</gene>
<reference evidence="1" key="1">
    <citation type="journal article" date="2022" name="bioRxiv">
        <title>Sequencing and chromosome-scale assembly of the giantPleurodeles waltlgenome.</title>
        <authorList>
            <person name="Brown T."/>
            <person name="Elewa A."/>
            <person name="Iarovenko S."/>
            <person name="Subramanian E."/>
            <person name="Araus A.J."/>
            <person name="Petzold A."/>
            <person name="Susuki M."/>
            <person name="Suzuki K.-i.T."/>
            <person name="Hayashi T."/>
            <person name="Toyoda A."/>
            <person name="Oliveira C."/>
            <person name="Osipova E."/>
            <person name="Leigh N.D."/>
            <person name="Simon A."/>
            <person name="Yun M.H."/>
        </authorList>
    </citation>
    <scope>NUCLEOTIDE SEQUENCE</scope>
    <source>
        <strain evidence="1">20211129_DDA</strain>
        <tissue evidence="1">Liver</tissue>
    </source>
</reference>
<evidence type="ECO:0000313" key="2">
    <source>
        <dbReference type="Proteomes" id="UP001066276"/>
    </source>
</evidence>
<evidence type="ECO:0000313" key="1">
    <source>
        <dbReference type="EMBL" id="KAJ1205275.1"/>
    </source>
</evidence>
<proteinExistence type="predicted"/>